<keyword evidence="1" id="KW-0812">Transmembrane</keyword>
<reference evidence="2 3" key="1">
    <citation type="submission" date="2019-02" db="EMBL/GenBank/DDBJ databases">
        <title>Deep-cultivation of Planctomycetes and their phenomic and genomic characterization uncovers novel biology.</title>
        <authorList>
            <person name="Wiegand S."/>
            <person name="Jogler M."/>
            <person name="Boedeker C."/>
            <person name="Pinto D."/>
            <person name="Vollmers J."/>
            <person name="Rivas-Marin E."/>
            <person name="Kohn T."/>
            <person name="Peeters S.H."/>
            <person name="Heuer A."/>
            <person name="Rast P."/>
            <person name="Oberbeckmann S."/>
            <person name="Bunk B."/>
            <person name="Jeske O."/>
            <person name="Meyerdierks A."/>
            <person name="Storesund J.E."/>
            <person name="Kallscheuer N."/>
            <person name="Luecker S."/>
            <person name="Lage O.M."/>
            <person name="Pohl T."/>
            <person name="Merkel B.J."/>
            <person name="Hornburger P."/>
            <person name="Mueller R.-W."/>
            <person name="Bruemmer F."/>
            <person name="Labrenz M."/>
            <person name="Spormann A.M."/>
            <person name="Op Den Camp H."/>
            <person name="Overmann J."/>
            <person name="Amann R."/>
            <person name="Jetten M.S.M."/>
            <person name="Mascher T."/>
            <person name="Medema M.H."/>
            <person name="Devos D.P."/>
            <person name="Kaster A.-K."/>
            <person name="Ovreas L."/>
            <person name="Rohde M."/>
            <person name="Galperin M.Y."/>
            <person name="Jogler C."/>
        </authorList>
    </citation>
    <scope>NUCLEOTIDE SEQUENCE [LARGE SCALE GENOMIC DNA]</scope>
    <source>
        <strain evidence="2 3">Pla144</strain>
    </source>
</reference>
<feature type="transmembrane region" description="Helical" evidence="1">
    <location>
        <begin position="20"/>
        <end position="41"/>
    </location>
</feature>
<keyword evidence="1" id="KW-0472">Membrane</keyword>
<sequence length="251" mass="28004">MESRNKKKSVQRLALKRPGIAIPGLCCALVVALMSGCHHFQEAPVPLTAPVVGTAQPTFVAPGGANSLFQAPQMGQTQSEPTVTQGVLVPVVNEDFAWEQIVDVVDDYFRVDQENRVQLVGNVLTEGRIDTFPQVGSTLLEPQMRDSVGRYNLFESTFQSIRRRAEIRVIPQQGGWFVEAIVQKEIEDLPRPENSTAGAAVFRSDNSLRSNMNEQVSRTRPSAYWIPLGRDCEVELQMLEDIQERLTNPRE</sequence>
<keyword evidence="3" id="KW-1185">Reference proteome</keyword>
<dbReference type="EMBL" id="SJPS01000007">
    <property type="protein sequence ID" value="TWU22631.1"/>
    <property type="molecule type" value="Genomic_DNA"/>
</dbReference>
<protein>
    <submittedName>
        <fullName evidence="2">Uncharacterized protein</fullName>
    </submittedName>
</protein>
<organism evidence="2 3">
    <name type="scientific">Bythopirellula polymerisocia</name>
    <dbReference type="NCBI Taxonomy" id="2528003"/>
    <lineage>
        <taxon>Bacteria</taxon>
        <taxon>Pseudomonadati</taxon>
        <taxon>Planctomycetota</taxon>
        <taxon>Planctomycetia</taxon>
        <taxon>Pirellulales</taxon>
        <taxon>Lacipirellulaceae</taxon>
        <taxon>Bythopirellula</taxon>
    </lineage>
</organism>
<keyword evidence="1" id="KW-1133">Transmembrane helix</keyword>
<evidence type="ECO:0000313" key="3">
    <source>
        <dbReference type="Proteomes" id="UP000318437"/>
    </source>
</evidence>
<evidence type="ECO:0000256" key="1">
    <source>
        <dbReference type="SAM" id="Phobius"/>
    </source>
</evidence>
<gene>
    <name evidence="2" type="ORF">Pla144_40910</name>
</gene>
<dbReference type="AlphaFoldDB" id="A0A5C6CH74"/>
<comment type="caution">
    <text evidence="2">The sequence shown here is derived from an EMBL/GenBank/DDBJ whole genome shotgun (WGS) entry which is preliminary data.</text>
</comment>
<proteinExistence type="predicted"/>
<name>A0A5C6CH74_9BACT</name>
<accession>A0A5C6CH74</accession>
<evidence type="ECO:0000313" key="2">
    <source>
        <dbReference type="EMBL" id="TWU22631.1"/>
    </source>
</evidence>
<dbReference type="Proteomes" id="UP000318437">
    <property type="component" value="Unassembled WGS sequence"/>
</dbReference>